<evidence type="ECO:0000313" key="15">
    <source>
        <dbReference type="EMBL" id="WCL92557.1"/>
    </source>
</evidence>
<feature type="domain" description="TonB-dependent receptor plug" evidence="14">
    <location>
        <begin position="80"/>
        <end position="177"/>
    </location>
</feature>
<accession>A0AAE9Y0D2</accession>
<keyword evidence="3 10" id="KW-1134">Transmembrane beta strand</keyword>
<dbReference type="Pfam" id="PF07715">
    <property type="entry name" value="Plug"/>
    <property type="match status" value="1"/>
</dbReference>
<dbReference type="GO" id="GO:0009279">
    <property type="term" value="C:cell outer membrane"/>
    <property type="evidence" value="ECO:0007669"/>
    <property type="project" value="UniProtKB-SubCell"/>
</dbReference>
<dbReference type="GeneID" id="66893457"/>
<evidence type="ECO:0000256" key="10">
    <source>
        <dbReference type="PROSITE-ProRule" id="PRU01360"/>
    </source>
</evidence>
<feature type="compositionally biased region" description="Polar residues" evidence="12">
    <location>
        <begin position="106"/>
        <end position="123"/>
    </location>
</feature>
<dbReference type="PANTHER" id="PTHR30069">
    <property type="entry name" value="TONB-DEPENDENT OUTER MEMBRANE RECEPTOR"/>
    <property type="match status" value="1"/>
</dbReference>
<dbReference type="InterPro" id="IPR012910">
    <property type="entry name" value="Plug_dom"/>
</dbReference>
<comment type="subcellular location">
    <subcellularLocation>
        <location evidence="1 10">Cell outer membrane</location>
        <topology evidence="1 10">Multi-pass membrane protein</topology>
    </subcellularLocation>
</comment>
<evidence type="ECO:0000256" key="2">
    <source>
        <dbReference type="ARBA" id="ARBA00022448"/>
    </source>
</evidence>
<evidence type="ECO:0000259" key="14">
    <source>
        <dbReference type="Pfam" id="PF07715"/>
    </source>
</evidence>
<feature type="domain" description="TonB-dependent receptor-like beta-barrel" evidence="13">
    <location>
        <begin position="222"/>
        <end position="713"/>
    </location>
</feature>
<keyword evidence="8 15" id="KW-0675">Receptor</keyword>
<keyword evidence="4 10" id="KW-0812">Transmembrane</keyword>
<keyword evidence="6 11" id="KW-0798">TonB box</keyword>
<evidence type="ECO:0000256" key="9">
    <source>
        <dbReference type="ARBA" id="ARBA00023237"/>
    </source>
</evidence>
<dbReference type="InterPro" id="IPR039426">
    <property type="entry name" value="TonB-dep_rcpt-like"/>
</dbReference>
<dbReference type="SUPFAM" id="SSF56935">
    <property type="entry name" value="Porins"/>
    <property type="match status" value="1"/>
</dbReference>
<evidence type="ECO:0000256" key="12">
    <source>
        <dbReference type="SAM" id="MobiDB-lite"/>
    </source>
</evidence>
<evidence type="ECO:0000313" key="16">
    <source>
        <dbReference type="Proteomes" id="UP000001426"/>
    </source>
</evidence>
<evidence type="ECO:0000256" key="5">
    <source>
        <dbReference type="ARBA" id="ARBA00022729"/>
    </source>
</evidence>
<dbReference type="InterPro" id="IPR037066">
    <property type="entry name" value="Plug_dom_sf"/>
</dbReference>
<dbReference type="GO" id="GO:0015344">
    <property type="term" value="F:siderophore uptake transmembrane transporter activity"/>
    <property type="evidence" value="ECO:0007669"/>
    <property type="project" value="TreeGrafter"/>
</dbReference>
<dbReference type="AlphaFoldDB" id="A0AAE9Y0D2"/>
<dbReference type="KEGG" id="rpa:TX73_012390"/>
<evidence type="ECO:0000256" key="8">
    <source>
        <dbReference type="ARBA" id="ARBA00023170"/>
    </source>
</evidence>
<feature type="compositionally biased region" description="Low complexity" evidence="12">
    <location>
        <begin position="1"/>
        <end position="26"/>
    </location>
</feature>
<feature type="region of interest" description="Disordered" evidence="12">
    <location>
        <begin position="1"/>
        <end position="31"/>
    </location>
</feature>
<comment type="similarity">
    <text evidence="10 11">Belongs to the TonB-dependent receptor family.</text>
</comment>
<name>A0AAE9Y0D2_RHOPA</name>
<dbReference type="Proteomes" id="UP000001426">
    <property type="component" value="Chromosome"/>
</dbReference>
<reference evidence="15 16" key="1">
    <citation type="journal article" date="2004" name="Nat. Biotechnol.">
        <title>Complete genome sequence of the metabolically versatile photosynthetic bacterium Rhodopseudomonas palustris.</title>
        <authorList>
            <person name="Larimer F.W."/>
            <person name="Chain P."/>
            <person name="Hauser L."/>
            <person name="Lamerdin J."/>
            <person name="Malfatti S."/>
            <person name="Do L."/>
            <person name="Land M.L."/>
            <person name="Pelletier D.A."/>
            <person name="Beatty J.T."/>
            <person name="Lang A.S."/>
            <person name="Tabita F.R."/>
            <person name="Gibson J.L."/>
            <person name="Hanson T.E."/>
            <person name="Bobst C."/>
            <person name="Torres J.L."/>
            <person name="Peres C."/>
            <person name="Harrison F.H."/>
            <person name="Gibson J."/>
            <person name="Harwood C.S."/>
        </authorList>
    </citation>
    <scope>NUCLEOTIDE SEQUENCE [LARGE SCALE GENOMIC DNA]</scope>
    <source>
        <strain evidence="16">ATCC BAA-98 / CGA009</strain>
    </source>
</reference>
<keyword evidence="9 10" id="KW-0998">Cell outer membrane</keyword>
<gene>
    <name evidence="15" type="ORF">TX73_012390</name>
</gene>
<dbReference type="RefSeq" id="WP_234803397.1">
    <property type="nucleotide sequence ID" value="NZ_CP116810.1"/>
</dbReference>
<evidence type="ECO:0000256" key="1">
    <source>
        <dbReference type="ARBA" id="ARBA00004571"/>
    </source>
</evidence>
<sequence length="754" mass="83123">MLEAVTVTSPPPRATTVVRTAPTARAKQSRRRAYSEVAAQTVTAVRVGIASVPNPASFDAQQQRLWRRPGAESAVSVVRQDPGKKSNLRDVLQLTPGIYMSDRGENSQGTISIRGSDISQTGPRSGRGVRGYIDGIPLGRIESGISLPILDLSVADYLEIYRGAASLRYGALATGGALNLVSKTGLTAPGARLSGYVGSYGVRQSQMEYGGAKGNVDYYAQVNGFRNDGYEYHSANDTLRFSGNVGWRPTDNIENRTSVAVGSTRQELATQVPLDQIVTYRRSGYDPTNASFPYDTRANLDYQRVVNKTIFRNDTTSFEITPYFLATSFDHLPSPRAGIVDVKWQDVGISTRLEHRADLWGLPTELVAGYRPTYETANYRSWQWAAGSGGTVKNRLVQDDQFKSWLHEAYGEAAVEVLPQVRAFVGLQAFQTSRVYKDDYAGPVIPSAGLMGPGSSSGRRNYDRSFEALNLKFGMNWEYASRHFLFGNISRSTEVPNSGDIFALLSVETATNLKVIQDLQMQQAWTYEGGVRGSWDRFQYDLTLYHMNLRNEILSQCALGLIPKAQQTPAIRGQFACNLVGSLVPFNADRTVHRGIETVFRTKPFIDLFTPGDNIFLNAAWTYNDFYFDGDRLYGNSHLPVIPRHNLYGEVGYRHASGFYASANLRYVGERATTFDGSGGENFKIPSYNLFGAKIGWRAPDDSASLWFEARNITDVAYAGDFTALRTAADASGGVTVMPGTGRAFYAGFSKRFD</sequence>
<organism evidence="15 16">
    <name type="scientific">Rhodopseudomonas palustris (strain ATCC BAA-98 / CGA009)</name>
    <dbReference type="NCBI Taxonomy" id="258594"/>
    <lineage>
        <taxon>Bacteria</taxon>
        <taxon>Pseudomonadati</taxon>
        <taxon>Pseudomonadota</taxon>
        <taxon>Alphaproteobacteria</taxon>
        <taxon>Hyphomicrobiales</taxon>
        <taxon>Nitrobacteraceae</taxon>
        <taxon>Rhodopseudomonas</taxon>
    </lineage>
</organism>
<evidence type="ECO:0000256" key="3">
    <source>
        <dbReference type="ARBA" id="ARBA00022452"/>
    </source>
</evidence>
<keyword evidence="7 10" id="KW-0472">Membrane</keyword>
<dbReference type="InterPro" id="IPR036942">
    <property type="entry name" value="Beta-barrel_TonB_sf"/>
</dbReference>
<dbReference type="GO" id="GO:0044718">
    <property type="term" value="P:siderophore transmembrane transport"/>
    <property type="evidence" value="ECO:0007669"/>
    <property type="project" value="TreeGrafter"/>
</dbReference>
<dbReference type="EMBL" id="CP116810">
    <property type="protein sequence ID" value="WCL92557.1"/>
    <property type="molecule type" value="Genomic_DNA"/>
</dbReference>
<proteinExistence type="inferred from homology"/>
<evidence type="ECO:0000256" key="6">
    <source>
        <dbReference type="ARBA" id="ARBA00023077"/>
    </source>
</evidence>
<feature type="region of interest" description="Disordered" evidence="12">
    <location>
        <begin position="105"/>
        <end position="126"/>
    </location>
</feature>
<evidence type="ECO:0000256" key="7">
    <source>
        <dbReference type="ARBA" id="ARBA00023136"/>
    </source>
</evidence>
<evidence type="ECO:0000256" key="11">
    <source>
        <dbReference type="RuleBase" id="RU003357"/>
    </source>
</evidence>
<keyword evidence="5" id="KW-0732">Signal</keyword>
<dbReference type="Gene3D" id="2.170.130.10">
    <property type="entry name" value="TonB-dependent receptor, plug domain"/>
    <property type="match status" value="1"/>
</dbReference>
<protein>
    <submittedName>
        <fullName evidence="15">TonB-dependent receptor</fullName>
    </submittedName>
</protein>
<dbReference type="Gene3D" id="2.40.170.20">
    <property type="entry name" value="TonB-dependent receptor, beta-barrel domain"/>
    <property type="match status" value="1"/>
</dbReference>
<dbReference type="PANTHER" id="PTHR30069:SF29">
    <property type="entry name" value="HEMOGLOBIN AND HEMOGLOBIN-HAPTOGLOBIN-BINDING PROTEIN 1-RELATED"/>
    <property type="match status" value="1"/>
</dbReference>
<keyword evidence="2 10" id="KW-0813">Transport</keyword>
<dbReference type="Pfam" id="PF00593">
    <property type="entry name" value="TonB_dep_Rec_b-barrel"/>
    <property type="match status" value="1"/>
</dbReference>
<evidence type="ECO:0000256" key="4">
    <source>
        <dbReference type="ARBA" id="ARBA00022692"/>
    </source>
</evidence>
<dbReference type="InterPro" id="IPR000531">
    <property type="entry name" value="Beta-barrel_TonB"/>
</dbReference>
<evidence type="ECO:0000259" key="13">
    <source>
        <dbReference type="Pfam" id="PF00593"/>
    </source>
</evidence>
<dbReference type="PROSITE" id="PS52016">
    <property type="entry name" value="TONB_DEPENDENT_REC_3"/>
    <property type="match status" value="1"/>
</dbReference>
<keyword evidence="16" id="KW-1185">Reference proteome</keyword>